<sequence>MAPGVVTLADGSTVRGAKRGGITDHIAGPHLIPNVGREAMVPAEVVRRARPAPKRQPTAPPPPKAEKAQRAQKGGKKRRQRERERSGSEKARALPPRARSRRRSRSQASSASSRSPRPPEPPAKSAKEQEEDRQSERLREREAAERERKRQEEERRMLQELEEARKKRQEVEAARRRNLGGAFALTEDDIKAEESEEAEKLRAARELARAEERRAARERLLHGEPAAGAPGRTSSSSLPDRGAVVAAPLRLVNKDGVTAADIDGSFHEHKFAKVWKDWDASKKDDPGEIARQFMRVSAVKRRGYCQPKRSTWSRSPSRSRSRSRRR</sequence>
<gene>
    <name evidence="2" type="ORF">AMON00008_LOCUS58863</name>
</gene>
<feature type="compositionally biased region" description="Basic and acidic residues" evidence="1">
    <location>
        <begin position="81"/>
        <end position="92"/>
    </location>
</feature>
<feature type="compositionally biased region" description="Basic and acidic residues" evidence="1">
    <location>
        <begin position="188"/>
        <end position="222"/>
    </location>
</feature>
<feature type="region of interest" description="Disordered" evidence="1">
    <location>
        <begin position="300"/>
        <end position="326"/>
    </location>
</feature>
<accession>A0A7S4VYQ4</accession>
<feature type="compositionally biased region" description="Basic residues" evidence="1">
    <location>
        <begin position="317"/>
        <end position="326"/>
    </location>
</feature>
<evidence type="ECO:0000256" key="1">
    <source>
        <dbReference type="SAM" id="MobiDB-lite"/>
    </source>
</evidence>
<feature type="compositionally biased region" description="Basic and acidic residues" evidence="1">
    <location>
        <begin position="125"/>
        <end position="175"/>
    </location>
</feature>
<dbReference type="AlphaFoldDB" id="A0A7S4VYQ4"/>
<feature type="compositionally biased region" description="Low complexity" evidence="1">
    <location>
        <begin position="106"/>
        <end position="115"/>
    </location>
</feature>
<protein>
    <submittedName>
        <fullName evidence="2">Uncharacterized protein</fullName>
    </submittedName>
</protein>
<reference evidence="2" key="1">
    <citation type="submission" date="2021-01" db="EMBL/GenBank/DDBJ databases">
        <authorList>
            <person name="Corre E."/>
            <person name="Pelletier E."/>
            <person name="Niang G."/>
            <person name="Scheremetjew M."/>
            <person name="Finn R."/>
            <person name="Kale V."/>
            <person name="Holt S."/>
            <person name="Cochrane G."/>
            <person name="Meng A."/>
            <person name="Brown T."/>
            <person name="Cohen L."/>
        </authorList>
    </citation>
    <scope>NUCLEOTIDE SEQUENCE</scope>
    <source>
        <strain evidence="2">CCMP3105</strain>
    </source>
</reference>
<dbReference type="EMBL" id="HBNR01082270">
    <property type="protein sequence ID" value="CAE4659528.1"/>
    <property type="molecule type" value="Transcribed_RNA"/>
</dbReference>
<proteinExistence type="predicted"/>
<evidence type="ECO:0000313" key="2">
    <source>
        <dbReference type="EMBL" id="CAE4659528.1"/>
    </source>
</evidence>
<feature type="region of interest" description="Disordered" evidence="1">
    <location>
        <begin position="42"/>
        <end position="241"/>
    </location>
</feature>
<organism evidence="2">
    <name type="scientific">Alexandrium monilatum</name>
    <dbReference type="NCBI Taxonomy" id="311494"/>
    <lineage>
        <taxon>Eukaryota</taxon>
        <taxon>Sar</taxon>
        <taxon>Alveolata</taxon>
        <taxon>Dinophyceae</taxon>
        <taxon>Gonyaulacales</taxon>
        <taxon>Pyrocystaceae</taxon>
        <taxon>Alexandrium</taxon>
    </lineage>
</organism>
<name>A0A7S4VYQ4_9DINO</name>